<evidence type="ECO:0000256" key="2">
    <source>
        <dbReference type="SAM" id="Phobius"/>
    </source>
</evidence>
<keyword evidence="2" id="KW-0812">Transmembrane</keyword>
<feature type="region of interest" description="Disordered" evidence="1">
    <location>
        <begin position="325"/>
        <end position="391"/>
    </location>
</feature>
<protein>
    <submittedName>
        <fullName evidence="3">Uncharacterized protein</fullName>
    </submittedName>
</protein>
<evidence type="ECO:0000313" key="4">
    <source>
        <dbReference type="Proteomes" id="UP000193218"/>
    </source>
</evidence>
<sequence length="676" mass="75184">MSSMVAQAGSPLGDYFKDEGDEVQATQVDSDEGDVTLVSSRSSNDPSDAPILPKGWTGVIDAVAGPSRQTLPGQYDVPDEDAFAERFKYLICTSGVLEKDYVPGLGAPTSTLEEVEPERRDVLYKMKGERWDMVLAGAVLLLALAWISPLAGASLLGIAASWVLLVRESNDTRQPAYNSLRTFLTLSHDLDTVIESALGKLKPIEPTSHEQLRIALNQTTIRMIDHLAAATSQLQSFVDGDQLKVLAEMYSVPIPKSRSFSDETPLKSISMSLSYSSPGRLGKHMRKLSLAAAPMDRFTNIPPRTPRESKRISLDPSVLERIQSADSLTPQALPVTPLSGNPKRRSLQNIPYYTDESPTKKSRGPVSELQELRSRSSGVSVPRPRHTRQMSNSPLALSALKGSCLNTHLKRRRLACCLLGLRFAERHSSYWTEICEVVDQLCTAITSEVTKLRDVLKSTKREPQTGFAPRQRPEDTLLGQVESMRSHLVVLWDQVEDVAAQVVSENDLEDRWTAIRQTLRAINRDWERGKESATGLSSTAKEPERRPESQEQEDRIEPLPAFMRRWSDATSYSVDQGETSQPVEEVLPPPGVDEVFEADIGRGRVERTMRYSEAVPMRNGEVVEELKGMIGLIRQRKGMPESRTSELAPPPQVPTVLFPSEEMRRAFVFPTRDRDA</sequence>
<dbReference type="EMBL" id="NBSH01000001">
    <property type="protein sequence ID" value="ORX40747.1"/>
    <property type="molecule type" value="Genomic_DNA"/>
</dbReference>
<dbReference type="OrthoDB" id="21151at2759"/>
<feature type="compositionally biased region" description="Polar residues" evidence="1">
    <location>
        <begin position="37"/>
        <end position="46"/>
    </location>
</feature>
<feature type="compositionally biased region" description="Polar residues" evidence="1">
    <location>
        <begin position="568"/>
        <end position="582"/>
    </location>
</feature>
<dbReference type="Proteomes" id="UP000193218">
    <property type="component" value="Unassembled WGS sequence"/>
</dbReference>
<feature type="compositionally biased region" description="Basic and acidic residues" evidence="1">
    <location>
        <begin position="541"/>
        <end position="557"/>
    </location>
</feature>
<feature type="region of interest" description="Disordered" evidence="1">
    <location>
        <begin position="1"/>
        <end position="53"/>
    </location>
</feature>
<dbReference type="GeneID" id="33556139"/>
<evidence type="ECO:0000256" key="1">
    <source>
        <dbReference type="SAM" id="MobiDB-lite"/>
    </source>
</evidence>
<name>A0A1Y1USY8_9TREE</name>
<keyword evidence="2" id="KW-1133">Transmembrane helix</keyword>
<dbReference type="AlphaFoldDB" id="A0A1Y1USY8"/>
<gene>
    <name evidence="3" type="ORF">BD324DRAFT_611935</name>
</gene>
<evidence type="ECO:0000313" key="3">
    <source>
        <dbReference type="EMBL" id="ORX40747.1"/>
    </source>
</evidence>
<dbReference type="STRING" id="4999.A0A1Y1USY8"/>
<accession>A0A1Y1USY8</accession>
<feature type="region of interest" description="Disordered" evidence="1">
    <location>
        <begin position="529"/>
        <end position="591"/>
    </location>
</feature>
<keyword evidence="4" id="KW-1185">Reference proteome</keyword>
<proteinExistence type="predicted"/>
<feature type="transmembrane region" description="Helical" evidence="2">
    <location>
        <begin position="134"/>
        <end position="165"/>
    </location>
</feature>
<comment type="caution">
    <text evidence="3">The sequence shown here is derived from an EMBL/GenBank/DDBJ whole genome shotgun (WGS) entry which is preliminary data.</text>
</comment>
<dbReference type="InParanoid" id="A0A1Y1USY8"/>
<organism evidence="3 4">
    <name type="scientific">Kockovaella imperatae</name>
    <dbReference type="NCBI Taxonomy" id="4999"/>
    <lineage>
        <taxon>Eukaryota</taxon>
        <taxon>Fungi</taxon>
        <taxon>Dikarya</taxon>
        <taxon>Basidiomycota</taxon>
        <taxon>Agaricomycotina</taxon>
        <taxon>Tremellomycetes</taxon>
        <taxon>Tremellales</taxon>
        <taxon>Cuniculitremaceae</taxon>
        <taxon>Kockovaella</taxon>
    </lineage>
</organism>
<dbReference type="RefSeq" id="XP_021874426.1">
    <property type="nucleotide sequence ID" value="XM_022014331.1"/>
</dbReference>
<keyword evidence="2" id="KW-0472">Membrane</keyword>
<reference evidence="3 4" key="1">
    <citation type="submission" date="2017-03" db="EMBL/GenBank/DDBJ databases">
        <title>Widespread Adenine N6-methylation of Active Genes in Fungi.</title>
        <authorList>
            <consortium name="DOE Joint Genome Institute"/>
            <person name="Mondo S.J."/>
            <person name="Dannebaum R.O."/>
            <person name="Kuo R.C."/>
            <person name="Louie K.B."/>
            <person name="Bewick A.J."/>
            <person name="Labutti K."/>
            <person name="Haridas S."/>
            <person name="Kuo A."/>
            <person name="Salamov A."/>
            <person name="Ahrendt S.R."/>
            <person name="Lau R."/>
            <person name="Bowen B.P."/>
            <person name="Lipzen A."/>
            <person name="Sullivan W."/>
            <person name="Andreopoulos W.B."/>
            <person name="Clum A."/>
            <person name="Lindquist E."/>
            <person name="Daum C."/>
            <person name="Northen T.R."/>
            <person name="Ramamoorthy G."/>
            <person name="Schmitz R.J."/>
            <person name="Gryganskyi A."/>
            <person name="Culley D."/>
            <person name="Magnuson J."/>
            <person name="James T.Y."/>
            <person name="O'Malley M.A."/>
            <person name="Stajich J.E."/>
            <person name="Spatafora J.W."/>
            <person name="Visel A."/>
            <person name="Grigoriev I.V."/>
        </authorList>
    </citation>
    <scope>NUCLEOTIDE SEQUENCE [LARGE SCALE GENOMIC DNA]</scope>
    <source>
        <strain evidence="3 4">NRRL Y-17943</strain>
    </source>
</reference>